<dbReference type="InterPro" id="IPR001227">
    <property type="entry name" value="Ac_transferase_dom_sf"/>
</dbReference>
<dbReference type="InterPro" id="IPR049490">
    <property type="entry name" value="C883_1060-like_KR_N"/>
</dbReference>
<dbReference type="InterPro" id="IPR050091">
    <property type="entry name" value="PKS_NRPS_Biosynth_Enz"/>
</dbReference>
<evidence type="ECO:0000256" key="12">
    <source>
        <dbReference type="ARBA" id="ARBA00051971"/>
    </source>
</evidence>
<dbReference type="Pfam" id="PF00550">
    <property type="entry name" value="PP-binding"/>
    <property type="match status" value="1"/>
</dbReference>
<evidence type="ECO:0000256" key="16">
    <source>
        <dbReference type="ARBA" id="ARBA00066974"/>
    </source>
</evidence>
<evidence type="ECO:0000256" key="14">
    <source>
        <dbReference type="ARBA" id="ARBA00052745"/>
    </source>
</evidence>
<dbReference type="SUPFAM" id="SSF53901">
    <property type="entry name" value="Thiolase-like"/>
    <property type="match status" value="1"/>
</dbReference>
<dbReference type="SUPFAM" id="SSF51735">
    <property type="entry name" value="NAD(P)-binding Rossmann-fold domains"/>
    <property type="match status" value="2"/>
</dbReference>
<dbReference type="Pfam" id="PF00698">
    <property type="entry name" value="Acyl_transf_1"/>
    <property type="match status" value="1"/>
</dbReference>
<protein>
    <recommendedName>
        <fullName evidence="17">Phenolphthiocerol/phthiocerol polyketide synthase subunit E</fullName>
        <ecNumber evidence="16">2.3.1.292</ecNumber>
    </recommendedName>
    <alternativeName>
        <fullName evidence="19">(Phenol)carboxyphthiodiolenone synthase subunit E</fullName>
    </alternativeName>
    <alternativeName>
        <fullName evidence="20">Beta-ketoacyl-acyl-carrier-protein synthase I</fullName>
    </alternativeName>
    <alternativeName>
        <fullName evidence="18">Phthiocerol synthesis polyketide synthase type I PpsE</fullName>
    </alternativeName>
</protein>
<accession>A0A8J7LBC7</accession>
<evidence type="ECO:0000256" key="1">
    <source>
        <dbReference type="ARBA" id="ARBA00001937"/>
    </source>
</evidence>
<dbReference type="CDD" id="cd08953">
    <property type="entry name" value="KR_2_SDR_x"/>
    <property type="match status" value="1"/>
</dbReference>
<dbReference type="InterPro" id="IPR006162">
    <property type="entry name" value="Ppantetheine_attach_site"/>
</dbReference>
<dbReference type="Gene3D" id="3.30.70.250">
    <property type="entry name" value="Malonyl-CoA ACP transacylase, ACP-binding"/>
    <property type="match status" value="1"/>
</dbReference>
<comment type="cofactor">
    <cofactor evidence="1">
        <name>NADP(+)</name>
        <dbReference type="ChEBI" id="CHEBI:58349"/>
    </cofactor>
</comment>
<dbReference type="Gene3D" id="3.40.50.720">
    <property type="entry name" value="NAD(P)-binding Rossmann-like Domain"/>
    <property type="match status" value="1"/>
</dbReference>
<name>A0A8J7LBC7_9NOST</name>
<dbReference type="PANTHER" id="PTHR43775:SF51">
    <property type="entry name" value="INACTIVE PHENOLPHTHIOCEROL SYNTHESIS POLYKETIDE SYNTHASE TYPE I PKS1-RELATED"/>
    <property type="match status" value="1"/>
</dbReference>
<evidence type="ECO:0000313" key="24">
    <source>
        <dbReference type="Proteomes" id="UP000662314"/>
    </source>
</evidence>
<dbReference type="FunFam" id="1.10.1200.10:FF:000005">
    <property type="entry name" value="Nonribosomal peptide synthetase 1"/>
    <property type="match status" value="1"/>
</dbReference>
<feature type="domain" description="Ketosynthase family 3 (KS3)" evidence="22">
    <location>
        <begin position="13"/>
        <end position="437"/>
    </location>
</feature>
<evidence type="ECO:0000256" key="11">
    <source>
        <dbReference type="ARBA" id="ARBA00050973"/>
    </source>
</evidence>
<dbReference type="Pfam" id="PF21394">
    <property type="entry name" value="Beta-ketacyl_N"/>
    <property type="match status" value="1"/>
</dbReference>
<comment type="catalytic activity">
    <reaction evidence="11">
        <text>17-(4-hydroxyphenyl)heptadecanoyl-[(phenol)carboxyphthiodiolenone synthase] + 2 (S)-methylmalonyl-CoA + 3 malonyl-CoA + 5 NADPH + 10 H(+) = C35-(phenol)carboxyphthiodiolenone-[(phenol)carboxyphthiodiolenone synthase] + 5 CO2 + 5 NADP(+) + 5 CoA + 2 H2O</text>
        <dbReference type="Rhea" id="RHEA:57756"/>
        <dbReference type="Rhea" id="RHEA-COMP:14272"/>
        <dbReference type="Rhea" id="RHEA-COMP:14989"/>
        <dbReference type="ChEBI" id="CHEBI:15377"/>
        <dbReference type="ChEBI" id="CHEBI:15378"/>
        <dbReference type="ChEBI" id="CHEBI:16526"/>
        <dbReference type="ChEBI" id="CHEBI:57287"/>
        <dbReference type="ChEBI" id="CHEBI:57327"/>
        <dbReference type="ChEBI" id="CHEBI:57384"/>
        <dbReference type="ChEBI" id="CHEBI:57783"/>
        <dbReference type="ChEBI" id="CHEBI:58349"/>
        <dbReference type="ChEBI" id="CHEBI:133300"/>
        <dbReference type="ChEBI" id="CHEBI:142259"/>
        <dbReference type="EC" id="2.3.1.292"/>
    </reaction>
</comment>
<dbReference type="InterPro" id="IPR020841">
    <property type="entry name" value="PKS_Beta-ketoAc_synthase_dom"/>
</dbReference>
<dbReference type="Gene3D" id="3.40.47.10">
    <property type="match status" value="1"/>
</dbReference>
<dbReference type="InterPro" id="IPR009081">
    <property type="entry name" value="PP-bd_ACP"/>
</dbReference>
<dbReference type="EC" id="2.3.1.292" evidence="16"/>
<dbReference type="Gene3D" id="3.40.366.10">
    <property type="entry name" value="Malonyl-Coenzyme A Acyl Carrier Protein, domain 2"/>
    <property type="match status" value="1"/>
</dbReference>
<gene>
    <name evidence="23" type="ORF">I8752_01630</name>
</gene>
<dbReference type="Pfam" id="PF08659">
    <property type="entry name" value="KR"/>
    <property type="match status" value="1"/>
</dbReference>
<keyword evidence="5" id="KW-0808">Transferase</keyword>
<dbReference type="Pfam" id="PF22621">
    <property type="entry name" value="CurL-like_PKS_C"/>
    <property type="match status" value="1"/>
</dbReference>
<dbReference type="InterPro" id="IPR036291">
    <property type="entry name" value="NAD(P)-bd_dom_sf"/>
</dbReference>
<dbReference type="InterPro" id="IPR014043">
    <property type="entry name" value="Acyl_transferase_dom"/>
</dbReference>
<dbReference type="GO" id="GO:0006633">
    <property type="term" value="P:fatty acid biosynthetic process"/>
    <property type="evidence" value="ECO:0007669"/>
    <property type="project" value="TreeGrafter"/>
</dbReference>
<dbReference type="InterPro" id="IPR013968">
    <property type="entry name" value="PKS_KR"/>
</dbReference>
<keyword evidence="9" id="KW-0443">Lipid metabolism</keyword>
<keyword evidence="3" id="KW-0596">Phosphopantetheine</keyword>
<proteinExistence type="predicted"/>
<dbReference type="Gene3D" id="1.10.1200.10">
    <property type="entry name" value="ACP-like"/>
    <property type="match status" value="1"/>
</dbReference>
<dbReference type="FunFam" id="3.40.366.10:FF:000002">
    <property type="entry name" value="Probable polyketide synthase 2"/>
    <property type="match status" value="1"/>
</dbReference>
<evidence type="ECO:0000256" key="6">
    <source>
        <dbReference type="ARBA" id="ARBA00022832"/>
    </source>
</evidence>
<sequence length="1589" mass="176196">MEIPVNYLNEKTGLEIAIIGLSGCFPKAQNIEQFWQNLRDGIESIHSFTDEELKNLGVDAALIADPNYVKAQGVVEGVDLFDAAFFGISPREAEIMDPAMRFFLEYAWTALENAGYSCEAYNQPIGVYAGTNFGGYLLNIYSNSDIVASVGDKQIEKGISPAYITTLTSYKLNLQGPSYGVQTTCSSSLVALHLACQSLLSGECDIALAGGVSISQAVGYVYQQEGIESPDGHCRAFDAKAKGTVRGRGLGIVVLKRLEEAIADGDCIHAVIKGSAINNDGANKVSYTAPSIHGQAKAIRAAQMMAEVEPETITYIEAHGTGTTLGDPVEVAALTQAFRSKTPKKGFCAIGSVKTNIGHLDEAAGIAGLIKTVLALKHKQIPPSLNFEEPNPQIDFTNSPFYVNNALSEWKTNGTPRRAGVSSFGFGGTNAHVILEEAPIVEGQGSRGAGEPVRCGGSLRCSNWREQGRKYQLLVLSAKTESALETATENLANHLREYPDLNLADVAHTLQVGRWIFNHRRMVICQDREDAIKALQDPQRAFTHYQEPCNCSVVFMFSGQGTQYVNMGRELYESESVFREQVDYCCELLKPLLDLDLRQVLYPSEAEALTATQKLQQTAITQPALFVIEYALAKLWMAWGVQPEAMIGHSIGEYVAATIAGVFSLEDALAIAATRGKLMQQMPTGAMLSIQLPEQEVQQLLEKEVSLAASNAPSSCVVSGSEAAIDRLQQKLQQLGVSCRRLHTSHAFHSQMMSPIIETFTQSLQKIKLNPPQIPFVSNVSGTWITAAEATNPNYWAKHLRQPVRFSHGISELLRQPRILLEVGPGRTLSSLAKHQTDEAIVLTSIRHPQEQQSDIAFLLDTLGQLWSAGVKIDWSGFYANQKRHRIPLPTYPFERQRYWIEVNRNATLAMMSPKNLDKKREIADWFYIPRWRESTPLELNQKEKLVEQKFSWLVFVDTYGIGAEIAEKLKQQGQDVIVVQVADKFAKLSDCTYAINPQQSDDCDRLLQTLHQQNWIPQRIAHFWSVTPKDILSAQELDKHEDYQYLGFWSLLFLAQALGRQNVSNDLKIMVVTSNLYDITGEEKLCPSKATILGPCKVIPKEYSNINCCTIDIIISSSKTLQPQILDNLLAEFTAEQINDIVAYRGNHRWIQSFEPVRLEQNIANKTKLKQGGVYLITGGLGGIGLVLAEHLAKTVQARLVLVGRKSIPEKNNWQEWLVTHDEEDRVSQIIRKLQLLETFGAEVLVISADVTSSEQMQAVITQSVEKFGCINGVIHAAGIAGGGIIQLKTPNIANNVLAPKVKGTIVLKQVLQNINLDFLVLCSSQTSILGEFGQVDYCAANAFLDALAYNNTDKYGLLTISINWDNWQEVGMAVETVVPDKIKQIREEERKKGILPQEGADAFNRILGSNLPHVIISTQDFSVLIEHNQSSKYLEIELTVLEDKLASTGLSQHHPRPHLRNDYVAPRNEIEATLAQVWQQILGIQQIGIYDNFLELGGDSLLATQIISRLHKFDIELPLHSLFEIPTIIEQALIVEQRRNFAEDNINTITRVERSNAQQMLANIDEISNQEVELLLNQILLEKEASS</sequence>
<dbReference type="SUPFAM" id="SSF52151">
    <property type="entry name" value="FabD/lysophospholipase-like"/>
    <property type="match status" value="1"/>
</dbReference>
<evidence type="ECO:0000256" key="7">
    <source>
        <dbReference type="ARBA" id="ARBA00022857"/>
    </source>
</evidence>
<evidence type="ECO:0000313" key="23">
    <source>
        <dbReference type="EMBL" id="MBH8571747.1"/>
    </source>
</evidence>
<dbReference type="PANTHER" id="PTHR43775">
    <property type="entry name" value="FATTY ACID SYNTHASE"/>
    <property type="match status" value="1"/>
</dbReference>
<dbReference type="InterPro" id="IPR016035">
    <property type="entry name" value="Acyl_Trfase/lysoPLipase"/>
</dbReference>
<dbReference type="InterPro" id="IPR057326">
    <property type="entry name" value="KR_dom"/>
</dbReference>
<keyword evidence="8" id="KW-0560">Oxidoreductase</keyword>
<evidence type="ECO:0000256" key="15">
    <source>
        <dbReference type="ARBA" id="ARBA00058455"/>
    </source>
</evidence>
<evidence type="ECO:0000259" key="22">
    <source>
        <dbReference type="PROSITE" id="PS52004"/>
    </source>
</evidence>
<dbReference type="Gene3D" id="3.30.70.3290">
    <property type="match status" value="1"/>
</dbReference>
<dbReference type="Pfam" id="PF00109">
    <property type="entry name" value="ketoacyl-synt"/>
    <property type="match status" value="1"/>
</dbReference>
<dbReference type="GO" id="GO:0034081">
    <property type="term" value="C:polyketide synthase complex"/>
    <property type="evidence" value="ECO:0007669"/>
    <property type="project" value="UniProtKB-ARBA"/>
</dbReference>
<evidence type="ECO:0000256" key="8">
    <source>
        <dbReference type="ARBA" id="ARBA00023002"/>
    </source>
</evidence>
<feature type="domain" description="Carrier" evidence="21">
    <location>
        <begin position="1467"/>
        <end position="1541"/>
    </location>
</feature>
<dbReference type="FunFam" id="3.40.47.10:FF:000042">
    <property type="entry name" value="Polyketide synthase Pks13"/>
    <property type="match status" value="1"/>
</dbReference>
<evidence type="ECO:0000256" key="2">
    <source>
        <dbReference type="ARBA" id="ARBA00001957"/>
    </source>
</evidence>
<evidence type="ECO:0000256" key="19">
    <source>
        <dbReference type="ARBA" id="ARBA00078169"/>
    </source>
</evidence>
<keyword evidence="6" id="KW-0276">Fatty acid metabolism</keyword>
<comment type="catalytic activity">
    <reaction evidence="14">
        <text>icosanoyl-[(phenol)carboxyphthiodiolenone synthase] + 2 (S)-methylmalonyl-CoA + 3 malonyl-CoA + 5 NADPH + 10 H(+) = C32-carboxyphthiodiolenone-[(phenol)carboxyphthiodiolenone synthase] + 5 CO2 + 5 NADP(+) + 5 CoA + 2 H2O</text>
        <dbReference type="Rhea" id="RHEA:57748"/>
        <dbReference type="Rhea" id="RHEA-COMP:14985"/>
        <dbReference type="Rhea" id="RHEA-COMP:14986"/>
        <dbReference type="ChEBI" id="CHEBI:15377"/>
        <dbReference type="ChEBI" id="CHEBI:15378"/>
        <dbReference type="ChEBI" id="CHEBI:16526"/>
        <dbReference type="ChEBI" id="CHEBI:57287"/>
        <dbReference type="ChEBI" id="CHEBI:57327"/>
        <dbReference type="ChEBI" id="CHEBI:57384"/>
        <dbReference type="ChEBI" id="CHEBI:57783"/>
        <dbReference type="ChEBI" id="CHEBI:58349"/>
        <dbReference type="ChEBI" id="CHEBI:87848"/>
        <dbReference type="ChEBI" id="CHEBI:142236"/>
        <dbReference type="EC" id="2.3.1.292"/>
    </reaction>
</comment>
<evidence type="ECO:0000256" key="9">
    <source>
        <dbReference type="ARBA" id="ARBA00023098"/>
    </source>
</evidence>
<reference evidence="23 24" key="1">
    <citation type="journal article" date="2021" name="Int. J. Syst. Evol. Microbiol.">
        <title>Amazonocrinis nigriterrae gen. nov., sp. nov., Atlanticothrix silvestris gen. nov., sp. nov. and Dendronalium phyllosphericum gen. nov., sp. nov., nostocacean cyanobacteria from Brazilian environments.</title>
        <authorList>
            <person name="Alvarenga D.O."/>
            <person name="Andreote A.P.D."/>
            <person name="Branco L.H.Z."/>
            <person name="Delbaje E."/>
            <person name="Cruz R.B."/>
            <person name="Varani A.M."/>
            <person name="Fiore M.F."/>
        </authorList>
    </citation>
    <scope>NUCLEOTIDE SEQUENCE [LARGE SCALE GENOMIC DNA]</scope>
    <source>
        <strain evidence="23 24">CENA369</strain>
    </source>
</reference>
<evidence type="ECO:0000256" key="3">
    <source>
        <dbReference type="ARBA" id="ARBA00022450"/>
    </source>
</evidence>
<dbReference type="InterPro" id="IPR016036">
    <property type="entry name" value="Malonyl_transacylase_ACP-bd"/>
</dbReference>
<dbReference type="InterPro" id="IPR016039">
    <property type="entry name" value="Thiolase-like"/>
</dbReference>
<keyword evidence="10" id="KW-0511">Multifunctional enzyme</keyword>
<organism evidence="23 24">
    <name type="scientific">Dendronalium phyllosphericum CENA369</name>
    <dbReference type="NCBI Taxonomy" id="1725256"/>
    <lineage>
        <taxon>Bacteria</taxon>
        <taxon>Bacillati</taxon>
        <taxon>Cyanobacteriota</taxon>
        <taxon>Cyanophyceae</taxon>
        <taxon>Nostocales</taxon>
        <taxon>Nostocaceae</taxon>
        <taxon>Dendronalium</taxon>
        <taxon>Dendronalium phyllosphericum</taxon>
    </lineage>
</organism>
<dbReference type="SMART" id="SM00827">
    <property type="entry name" value="PKS_AT"/>
    <property type="match status" value="1"/>
</dbReference>
<comment type="caution">
    <text evidence="23">The sequence shown here is derived from an EMBL/GenBank/DDBJ whole genome shotgun (WGS) entry which is preliminary data.</text>
</comment>
<evidence type="ECO:0000256" key="18">
    <source>
        <dbReference type="ARBA" id="ARBA00075053"/>
    </source>
</evidence>
<comment type="catalytic activity">
    <reaction evidence="13">
        <text>docosanoyl-[(phenol)carboxyphthiodiolenone synthase] + 2 (S)-methylmalonyl-CoA + 3 malonyl-CoA + 5 NADPH + 10 H(+) = C34-carboxyphthiodiolenone-[(phenol)carboxyphthiodiolenone synthase] + 5 CO2 + 5 NADP(+) + 5 CoA + 2 H2O</text>
        <dbReference type="Rhea" id="RHEA:57752"/>
        <dbReference type="Rhea" id="RHEA-COMP:14987"/>
        <dbReference type="Rhea" id="RHEA-COMP:14988"/>
        <dbReference type="ChEBI" id="CHEBI:15377"/>
        <dbReference type="ChEBI" id="CHEBI:15378"/>
        <dbReference type="ChEBI" id="CHEBI:16526"/>
        <dbReference type="ChEBI" id="CHEBI:57287"/>
        <dbReference type="ChEBI" id="CHEBI:57327"/>
        <dbReference type="ChEBI" id="CHEBI:57384"/>
        <dbReference type="ChEBI" id="CHEBI:57783"/>
        <dbReference type="ChEBI" id="CHEBI:58349"/>
        <dbReference type="ChEBI" id="CHEBI:142237"/>
        <dbReference type="ChEBI" id="CHEBI:142238"/>
        <dbReference type="EC" id="2.3.1.292"/>
    </reaction>
</comment>
<dbReference type="RefSeq" id="WP_214430585.1">
    <property type="nucleotide sequence ID" value="NZ_CAWPUQ010000133.1"/>
</dbReference>
<evidence type="ECO:0000256" key="13">
    <source>
        <dbReference type="ARBA" id="ARBA00052119"/>
    </source>
</evidence>
<dbReference type="SMART" id="SM00822">
    <property type="entry name" value="PKS_KR"/>
    <property type="match status" value="1"/>
</dbReference>
<dbReference type="EMBL" id="JAECZA010000003">
    <property type="protein sequence ID" value="MBH8571747.1"/>
    <property type="molecule type" value="Genomic_DNA"/>
</dbReference>
<keyword evidence="4" id="KW-0597">Phosphoprotein</keyword>
<evidence type="ECO:0000256" key="20">
    <source>
        <dbReference type="ARBA" id="ARBA00084020"/>
    </source>
</evidence>
<dbReference type="PROSITE" id="PS52004">
    <property type="entry name" value="KS3_2"/>
    <property type="match status" value="1"/>
</dbReference>
<dbReference type="Proteomes" id="UP000662314">
    <property type="component" value="Unassembled WGS sequence"/>
</dbReference>
<evidence type="ECO:0000259" key="21">
    <source>
        <dbReference type="PROSITE" id="PS50075"/>
    </source>
</evidence>
<dbReference type="SUPFAM" id="SSF47336">
    <property type="entry name" value="ACP-like"/>
    <property type="match status" value="1"/>
</dbReference>
<comment type="catalytic activity">
    <reaction evidence="12">
        <text>19-(4-hydroxyphenyl)nonadecanoyl-[(phenol)carboxyphthiodiolenone synthase] + 2 (S)-methylmalonyl-CoA + 3 malonyl-CoA + 5 NADPH + 10 H(+) = C37-(phenol)carboxyphthiodiolenone-[(phenol)carboxyphthiodiolenone synthase] + 5 CO2 + 5 NADP(+) + 5 CoA + 2 H2O</text>
        <dbReference type="Rhea" id="RHEA:57760"/>
        <dbReference type="Rhea" id="RHEA-COMP:14273"/>
        <dbReference type="Rhea" id="RHEA-COMP:14990"/>
        <dbReference type="ChEBI" id="CHEBI:15377"/>
        <dbReference type="ChEBI" id="CHEBI:15378"/>
        <dbReference type="ChEBI" id="CHEBI:16526"/>
        <dbReference type="ChEBI" id="CHEBI:57287"/>
        <dbReference type="ChEBI" id="CHEBI:57327"/>
        <dbReference type="ChEBI" id="CHEBI:57384"/>
        <dbReference type="ChEBI" id="CHEBI:57783"/>
        <dbReference type="ChEBI" id="CHEBI:58349"/>
        <dbReference type="ChEBI" id="CHEBI:133301"/>
        <dbReference type="ChEBI" id="CHEBI:142260"/>
        <dbReference type="EC" id="2.3.1.292"/>
    </reaction>
</comment>
<dbReference type="SMART" id="SM00825">
    <property type="entry name" value="PKS_KS"/>
    <property type="match status" value="1"/>
</dbReference>
<evidence type="ECO:0000256" key="5">
    <source>
        <dbReference type="ARBA" id="ARBA00022679"/>
    </source>
</evidence>
<keyword evidence="7" id="KW-0521">NADP</keyword>
<evidence type="ECO:0000256" key="17">
    <source>
        <dbReference type="ARBA" id="ARBA00073623"/>
    </source>
</evidence>
<dbReference type="InterPro" id="IPR036736">
    <property type="entry name" value="ACP-like_sf"/>
</dbReference>
<dbReference type="InterPro" id="IPR014031">
    <property type="entry name" value="Ketoacyl_synth_C"/>
</dbReference>
<evidence type="ECO:0000256" key="10">
    <source>
        <dbReference type="ARBA" id="ARBA00023268"/>
    </source>
</evidence>
<dbReference type="GO" id="GO:0004312">
    <property type="term" value="F:fatty acid synthase activity"/>
    <property type="evidence" value="ECO:0007669"/>
    <property type="project" value="TreeGrafter"/>
</dbReference>
<dbReference type="SUPFAM" id="SSF55048">
    <property type="entry name" value="Probable ACP-binding domain of malonyl-CoA ACP transacylase"/>
    <property type="match status" value="1"/>
</dbReference>
<dbReference type="InterPro" id="IPR014030">
    <property type="entry name" value="Ketoacyl_synth_N"/>
</dbReference>
<comment type="cofactor">
    <cofactor evidence="2">
        <name>pantetheine 4'-phosphate</name>
        <dbReference type="ChEBI" id="CHEBI:47942"/>
    </cofactor>
</comment>
<dbReference type="PROSITE" id="PS50075">
    <property type="entry name" value="CARRIER"/>
    <property type="match status" value="1"/>
</dbReference>
<dbReference type="Pfam" id="PF02801">
    <property type="entry name" value="Ketoacyl-synt_C"/>
    <property type="match status" value="1"/>
</dbReference>
<evidence type="ECO:0000256" key="4">
    <source>
        <dbReference type="ARBA" id="ARBA00022553"/>
    </source>
</evidence>
<comment type="function">
    <text evidence="15">Part of the PpsABCDE complex involved in the biosynthesis of the lipid core common to phthiocerols and phenolphthiocerols by successive additions of malonyl-CoA or methylmalonyl-CoA extender units. PpsA can accept as substrate the activated forms of either icosanoyl (C20), docosanoyl (C22) or lignoceroyl (C24) groups from FadD26, or a (4-hydroxyphenyl)-C17 or (4-hydroxyphenyl)-C19 fatty acyl from FadD29. PpsA initiates the biosynthesis and extends its substrate using a malonyl-CoA extender unit. The PpsB and PpsC proteins add the second and third malonyl-CoA extender units. PpsD adds an (R)-methylmalonyl unit and PpsE adds a second (R)-methylmalonyl unit. The incorporation of the methylmalonyl units results in formation of two branched methyl groups in the elongated product.</text>
</comment>
<dbReference type="GO" id="GO:0016491">
    <property type="term" value="F:oxidoreductase activity"/>
    <property type="evidence" value="ECO:0007669"/>
    <property type="project" value="UniProtKB-KW"/>
</dbReference>
<dbReference type="PROSITE" id="PS00012">
    <property type="entry name" value="PHOSPHOPANTETHEINE"/>
    <property type="match status" value="1"/>
</dbReference>
<dbReference type="CDD" id="cd00833">
    <property type="entry name" value="PKS"/>
    <property type="match status" value="1"/>
</dbReference>
<keyword evidence="24" id="KW-1185">Reference proteome</keyword>